<accession>A0A345XQJ5</accession>
<keyword evidence="1" id="KW-0472">Membrane</keyword>
<dbReference type="InterPro" id="IPR013901">
    <property type="entry name" value="Anthrone_oxy"/>
</dbReference>
<dbReference type="RefSeq" id="WP_208879058.1">
    <property type="nucleotide sequence ID" value="NZ_CP031320.1"/>
</dbReference>
<dbReference type="KEGG" id="sarm:DVA86_15835"/>
<organism evidence="2 3">
    <name type="scientific">Streptomyces armeniacus</name>
    <dbReference type="NCBI Taxonomy" id="83291"/>
    <lineage>
        <taxon>Bacteria</taxon>
        <taxon>Bacillati</taxon>
        <taxon>Actinomycetota</taxon>
        <taxon>Actinomycetes</taxon>
        <taxon>Kitasatosporales</taxon>
        <taxon>Streptomycetaceae</taxon>
        <taxon>Streptomyces</taxon>
    </lineage>
</organism>
<dbReference type="EMBL" id="CP031320">
    <property type="protein sequence ID" value="AXK33911.1"/>
    <property type="molecule type" value="Genomic_DNA"/>
</dbReference>
<feature type="transmembrane region" description="Helical" evidence="1">
    <location>
        <begin position="80"/>
        <end position="99"/>
    </location>
</feature>
<keyword evidence="3" id="KW-1185">Reference proteome</keyword>
<feature type="transmembrane region" description="Helical" evidence="1">
    <location>
        <begin position="138"/>
        <end position="157"/>
    </location>
</feature>
<dbReference type="AlphaFoldDB" id="A0A345XQJ5"/>
<proteinExistence type="predicted"/>
<protein>
    <submittedName>
        <fullName evidence="2">DUF1772 domain-containing protein</fullName>
    </submittedName>
</protein>
<keyword evidence="1" id="KW-0812">Transmembrane</keyword>
<evidence type="ECO:0000256" key="1">
    <source>
        <dbReference type="SAM" id="Phobius"/>
    </source>
</evidence>
<feature type="transmembrane region" description="Helical" evidence="1">
    <location>
        <begin position="54"/>
        <end position="74"/>
    </location>
</feature>
<dbReference type="Pfam" id="PF08592">
    <property type="entry name" value="Anthrone_oxy"/>
    <property type="match status" value="1"/>
</dbReference>
<feature type="transmembrane region" description="Helical" evidence="1">
    <location>
        <begin position="6"/>
        <end position="33"/>
    </location>
</feature>
<name>A0A345XQJ5_9ACTN</name>
<evidence type="ECO:0000313" key="2">
    <source>
        <dbReference type="EMBL" id="AXK33911.1"/>
    </source>
</evidence>
<gene>
    <name evidence="2" type="ORF">DVA86_15835</name>
</gene>
<dbReference type="Proteomes" id="UP000254425">
    <property type="component" value="Chromosome"/>
</dbReference>
<reference evidence="2 3" key="1">
    <citation type="submission" date="2018-07" db="EMBL/GenBank/DDBJ databases">
        <title>Draft genome of the type strain Streptomyces armeniacus ATCC 15676.</title>
        <authorList>
            <person name="Labana P."/>
            <person name="Gosse J.T."/>
            <person name="Boddy C.N."/>
        </authorList>
    </citation>
    <scope>NUCLEOTIDE SEQUENCE [LARGE SCALE GENOMIC DNA]</scope>
    <source>
        <strain evidence="2 3">ATCC 15676</strain>
    </source>
</reference>
<evidence type="ECO:0000313" key="3">
    <source>
        <dbReference type="Proteomes" id="UP000254425"/>
    </source>
</evidence>
<sequence>MWQAVTLAVATVLTGLMAGIYAAFSIAVMPGLARVDDAVFVRSVRSINVRILNGWFLSAFLGALVFSGLAAVLHLGDGPVAAWAGAGCALYAGTLVTTFRINVPLNDALEAALDAGGETADPAPVRARFEAPWTRWNAVRAVLATAALGCLVEALILHGNAG</sequence>
<keyword evidence="1" id="KW-1133">Transmembrane helix</keyword>